<dbReference type="InterPro" id="IPR009296">
    <property type="entry name" value="DUF951"/>
</dbReference>
<dbReference type="STRING" id="1533.SAMN05443638_11548"/>
<evidence type="ECO:0000313" key="2">
    <source>
        <dbReference type="Proteomes" id="UP000184035"/>
    </source>
</evidence>
<reference evidence="1 2" key="1">
    <citation type="submission" date="2016-11" db="EMBL/GenBank/DDBJ databases">
        <authorList>
            <person name="Jaros S."/>
            <person name="Januszkiewicz K."/>
            <person name="Wedrychowicz H."/>
        </authorList>
    </citation>
    <scope>NUCLEOTIDE SEQUENCE [LARGE SCALE GENOMIC DNA]</scope>
    <source>
        <strain evidence="1 2">DSM 2631</strain>
    </source>
</reference>
<accession>A0A1M4X276</accession>
<protein>
    <recommendedName>
        <fullName evidence="3">DUF951 domain-containing protein</fullName>
    </recommendedName>
</protein>
<gene>
    <name evidence="1" type="ORF">SAMN05443638_11548</name>
</gene>
<dbReference type="PIRSF" id="PIRSF037263">
    <property type="entry name" value="DUF951_bac"/>
    <property type="match status" value="1"/>
</dbReference>
<sequence>MVVQTFYIGDIVEMKKQHPCGSYNWEIIRIGADIKIKCVECSRIVMVPRSKFQKSIKKIIKSNAPQE</sequence>
<organism evidence="1 2">
    <name type="scientific">Clostridium fallax</name>
    <dbReference type="NCBI Taxonomy" id="1533"/>
    <lineage>
        <taxon>Bacteria</taxon>
        <taxon>Bacillati</taxon>
        <taxon>Bacillota</taxon>
        <taxon>Clostridia</taxon>
        <taxon>Eubacteriales</taxon>
        <taxon>Clostridiaceae</taxon>
        <taxon>Clostridium</taxon>
    </lineage>
</organism>
<dbReference type="Pfam" id="PF06107">
    <property type="entry name" value="DUF951"/>
    <property type="match status" value="1"/>
</dbReference>
<keyword evidence="2" id="KW-1185">Reference proteome</keyword>
<evidence type="ECO:0008006" key="3">
    <source>
        <dbReference type="Google" id="ProtNLM"/>
    </source>
</evidence>
<dbReference type="Proteomes" id="UP000184035">
    <property type="component" value="Unassembled WGS sequence"/>
</dbReference>
<proteinExistence type="predicted"/>
<evidence type="ECO:0000313" key="1">
    <source>
        <dbReference type="EMBL" id="SHE87467.1"/>
    </source>
</evidence>
<dbReference type="EMBL" id="FQVM01000015">
    <property type="protein sequence ID" value="SHE87467.1"/>
    <property type="molecule type" value="Genomic_DNA"/>
</dbReference>
<dbReference type="AlphaFoldDB" id="A0A1M4X276"/>
<dbReference type="RefSeq" id="WP_072896285.1">
    <property type="nucleotide sequence ID" value="NZ_FQVM01000015.1"/>
</dbReference>
<dbReference type="PANTHER" id="PTHR38455">
    <property type="entry name" value="HYPOTHETICAL CYTOSOLIC PROTEIN"/>
    <property type="match status" value="1"/>
</dbReference>
<name>A0A1M4X276_9CLOT</name>
<dbReference type="OrthoDB" id="9802710at2"/>
<dbReference type="PANTHER" id="PTHR38455:SF1">
    <property type="entry name" value="DUF951 DOMAIN-CONTAINING PROTEIN"/>
    <property type="match status" value="1"/>
</dbReference>